<protein>
    <recommendedName>
        <fullName evidence="1">HNH nuclease domain-containing protein</fullName>
    </recommendedName>
</protein>
<dbReference type="EMBL" id="BSPP01000010">
    <property type="protein sequence ID" value="GLS87977.1"/>
    <property type="molecule type" value="Genomic_DNA"/>
</dbReference>
<evidence type="ECO:0000313" key="3">
    <source>
        <dbReference type="Proteomes" id="UP001157355"/>
    </source>
</evidence>
<dbReference type="Proteomes" id="UP001157355">
    <property type="component" value="Unassembled WGS sequence"/>
</dbReference>
<feature type="domain" description="HNH nuclease" evidence="1">
    <location>
        <begin position="35"/>
        <end position="85"/>
    </location>
</feature>
<comment type="caution">
    <text evidence="2">The sequence shown here is derived from an EMBL/GenBank/DDBJ whole genome shotgun (WGS) entry which is preliminary data.</text>
</comment>
<gene>
    <name evidence="2" type="ORF">GCM10010873_29510</name>
</gene>
<dbReference type="RefSeq" id="WP_284326138.1">
    <property type="nucleotide sequence ID" value="NZ_BSPP01000010.1"/>
</dbReference>
<organism evidence="2 3">
    <name type="scientific">Cypionkella aquatica</name>
    <dbReference type="NCBI Taxonomy" id="1756042"/>
    <lineage>
        <taxon>Bacteria</taxon>
        <taxon>Pseudomonadati</taxon>
        <taxon>Pseudomonadota</taxon>
        <taxon>Alphaproteobacteria</taxon>
        <taxon>Rhodobacterales</taxon>
        <taxon>Paracoccaceae</taxon>
        <taxon>Cypionkella</taxon>
    </lineage>
</organism>
<evidence type="ECO:0000259" key="1">
    <source>
        <dbReference type="Pfam" id="PF13391"/>
    </source>
</evidence>
<sequence length="335" mass="39135">MGFSQKTLKMLWGRAAGRCSMPDCRTALVMDATETDDQALVGENCHIVAEEDAGPRGDKLFPVSSRNVYGNLILLCANHHTQIDKQADYYTREFLHKTKLEHEEWVAGSLGLDKEKQADDEYYSGLIDNWEQKAELEYWDSWSSWLVSEQPKMSEERYDELVQLARWISSRVWPARYPQIEKAFENFRLVLRDFLRTFSSKSEARMDDKVLQTRRFYKIDVWDEEQHSYLVKKYTYHNTLLADLILELTRSANFICDQVRKSLTRSYRLKEGALTIGHDPLLEHSLDEIQPKYLQIEIGQFAHPYPGLEDFITVRGSRSFHYGNGPLIDSERTKT</sequence>
<dbReference type="Pfam" id="PF13391">
    <property type="entry name" value="HNH_2"/>
    <property type="match status" value="1"/>
</dbReference>
<evidence type="ECO:0000313" key="2">
    <source>
        <dbReference type="EMBL" id="GLS87977.1"/>
    </source>
</evidence>
<proteinExistence type="predicted"/>
<reference evidence="2 3" key="1">
    <citation type="journal article" date="2014" name="Int. J. Syst. Evol. Microbiol.">
        <title>Complete genome sequence of Corynebacterium casei LMG S-19264T (=DSM 44701T), isolated from a smear-ripened cheese.</title>
        <authorList>
            <consortium name="US DOE Joint Genome Institute (JGI-PGF)"/>
            <person name="Walter F."/>
            <person name="Albersmeier A."/>
            <person name="Kalinowski J."/>
            <person name="Ruckert C."/>
        </authorList>
    </citation>
    <scope>NUCLEOTIDE SEQUENCE [LARGE SCALE GENOMIC DNA]</scope>
    <source>
        <strain evidence="2 3">NBRC 111766</strain>
    </source>
</reference>
<accession>A0AA37X1H4</accession>
<dbReference type="InterPro" id="IPR003615">
    <property type="entry name" value="HNH_nuc"/>
</dbReference>
<name>A0AA37X1H4_9RHOB</name>
<dbReference type="AlphaFoldDB" id="A0AA37X1H4"/>
<keyword evidence="3" id="KW-1185">Reference proteome</keyword>